<keyword evidence="1" id="KW-0732">Signal</keyword>
<feature type="signal peptide" evidence="1">
    <location>
        <begin position="1"/>
        <end position="21"/>
    </location>
</feature>
<keyword evidence="3" id="KW-1185">Reference proteome</keyword>
<name>A0A8J3G289_9PROT</name>
<evidence type="ECO:0000256" key="1">
    <source>
        <dbReference type="SAM" id="SignalP"/>
    </source>
</evidence>
<evidence type="ECO:0000313" key="2">
    <source>
        <dbReference type="EMBL" id="GHA92361.1"/>
    </source>
</evidence>
<sequence length="81" mass="8754">MRILKPVIGALVFGVALTACSQNSNALDTDAEEIKVAAPILTVITRHEPETQFMALILTKTAADQGNPVRILLCDKVGNWH</sequence>
<gene>
    <name evidence="2" type="ORF">GCM10009069_14220</name>
</gene>
<accession>A0A8J3G289</accession>
<organism evidence="2 3">
    <name type="scientific">Algimonas arctica</name>
    <dbReference type="NCBI Taxonomy" id="1479486"/>
    <lineage>
        <taxon>Bacteria</taxon>
        <taxon>Pseudomonadati</taxon>
        <taxon>Pseudomonadota</taxon>
        <taxon>Alphaproteobacteria</taxon>
        <taxon>Maricaulales</taxon>
        <taxon>Robiginitomaculaceae</taxon>
        <taxon>Algimonas</taxon>
    </lineage>
</organism>
<dbReference type="Proteomes" id="UP000634004">
    <property type="component" value="Unassembled WGS sequence"/>
</dbReference>
<evidence type="ECO:0000313" key="3">
    <source>
        <dbReference type="Proteomes" id="UP000634004"/>
    </source>
</evidence>
<comment type="caution">
    <text evidence="2">The sequence shown here is derived from an EMBL/GenBank/DDBJ whole genome shotgun (WGS) entry which is preliminary data.</text>
</comment>
<feature type="chain" id="PRO_5035292764" description="Lipoprotein" evidence="1">
    <location>
        <begin position="22"/>
        <end position="81"/>
    </location>
</feature>
<dbReference type="EMBL" id="BMZH01000005">
    <property type="protein sequence ID" value="GHA92361.1"/>
    <property type="molecule type" value="Genomic_DNA"/>
</dbReference>
<reference evidence="2" key="2">
    <citation type="submission" date="2020-09" db="EMBL/GenBank/DDBJ databases">
        <authorList>
            <person name="Sun Q."/>
            <person name="Kim S."/>
        </authorList>
    </citation>
    <scope>NUCLEOTIDE SEQUENCE</scope>
    <source>
        <strain evidence="2">KCTC 32513</strain>
    </source>
</reference>
<protein>
    <recommendedName>
        <fullName evidence="4">Lipoprotein</fullName>
    </recommendedName>
</protein>
<proteinExistence type="predicted"/>
<dbReference type="AlphaFoldDB" id="A0A8J3G289"/>
<evidence type="ECO:0008006" key="4">
    <source>
        <dbReference type="Google" id="ProtNLM"/>
    </source>
</evidence>
<reference evidence="2" key="1">
    <citation type="journal article" date="2014" name="Int. J. Syst. Evol. Microbiol.">
        <title>Complete genome sequence of Corynebacterium casei LMG S-19264T (=DSM 44701T), isolated from a smear-ripened cheese.</title>
        <authorList>
            <consortium name="US DOE Joint Genome Institute (JGI-PGF)"/>
            <person name="Walter F."/>
            <person name="Albersmeier A."/>
            <person name="Kalinowski J."/>
            <person name="Ruckert C."/>
        </authorList>
    </citation>
    <scope>NUCLEOTIDE SEQUENCE</scope>
    <source>
        <strain evidence="2">KCTC 32513</strain>
    </source>
</reference>
<dbReference type="PROSITE" id="PS51257">
    <property type="entry name" value="PROKAR_LIPOPROTEIN"/>
    <property type="match status" value="1"/>
</dbReference>